<reference evidence="3 5" key="1">
    <citation type="submission" date="2015-10" db="EMBL/GenBank/DDBJ databases">
        <title>Draft genome of Bosea thiooxidans.</title>
        <authorList>
            <person name="Wang X."/>
        </authorList>
    </citation>
    <scope>NUCLEOTIDE SEQUENCE [LARGE SCALE GENOMIC DNA]</scope>
    <source>
        <strain evidence="3 5">CGMCC 9174</strain>
    </source>
</reference>
<dbReference type="Proteomes" id="UP000051562">
    <property type="component" value="Unassembled WGS sequence"/>
</dbReference>
<evidence type="ECO:0000259" key="2">
    <source>
        <dbReference type="Pfam" id="PF04069"/>
    </source>
</evidence>
<sequence length="295" mass="31895">MKLPARILAVAAIAAAWAVPVQAKPIVVGGKNFTEQLLLTEITAQLLAKKGFEIEKRDGLGSQVLRDAQVNGQVDVYWEYTGTSLVTYNKVNERLDAKDTYERVKALDAKLGLTWLKPSAANNTYALAVRQENPKTDAIKTLSDLAGVFNAGKDKPVIAVNAEFPGRPDGLPGLQSTYGFKTSRANLRSMDSGLTYQALKDGQVDVALVFATDGRIQGFKFRVLTDDKGFFPNYAAVPVVRTEVLKANPKLEEALEALSAKLDDEVLQGLNAKVDVEKASIPDVAKEFLATAGLV</sequence>
<dbReference type="Gene3D" id="3.40.190.10">
    <property type="entry name" value="Periplasmic binding protein-like II"/>
    <property type="match status" value="1"/>
</dbReference>
<evidence type="ECO:0000313" key="5">
    <source>
        <dbReference type="Proteomes" id="UP000051562"/>
    </source>
</evidence>
<evidence type="ECO:0000313" key="6">
    <source>
        <dbReference type="Proteomes" id="UP000190130"/>
    </source>
</evidence>
<evidence type="ECO:0000256" key="1">
    <source>
        <dbReference type="SAM" id="SignalP"/>
    </source>
</evidence>
<feature type="domain" description="ABC-type glycine betaine transport system substrate-binding" evidence="2">
    <location>
        <begin position="24"/>
        <end position="290"/>
    </location>
</feature>
<feature type="signal peptide" evidence="1">
    <location>
        <begin position="1"/>
        <end position="23"/>
    </location>
</feature>
<feature type="chain" id="PRO_5014520419" evidence="1">
    <location>
        <begin position="24"/>
        <end position="295"/>
    </location>
</feature>
<dbReference type="OrthoDB" id="9801163at2"/>
<gene>
    <name evidence="3" type="ORF">ARD30_00235</name>
    <name evidence="4" type="ORF">SAMN05660750_04246</name>
</gene>
<dbReference type="CDD" id="cd13611">
    <property type="entry name" value="PBP2_YehZ"/>
    <property type="match status" value="1"/>
</dbReference>
<keyword evidence="1" id="KW-0732">Signal</keyword>
<dbReference type="Pfam" id="PF04069">
    <property type="entry name" value="OpuAC"/>
    <property type="match status" value="1"/>
</dbReference>
<dbReference type="RefSeq" id="WP_055726193.1">
    <property type="nucleotide sequence ID" value="NZ_FUYX01000014.1"/>
</dbReference>
<dbReference type="EMBL" id="FUYX01000014">
    <property type="protein sequence ID" value="SKC10195.1"/>
    <property type="molecule type" value="Genomic_DNA"/>
</dbReference>
<name>A0A0Q3IBE8_9HYPH</name>
<dbReference type="STRING" id="53254.SAMN05660750_04246"/>
<dbReference type="Proteomes" id="UP000190130">
    <property type="component" value="Unassembled WGS sequence"/>
</dbReference>
<dbReference type="AlphaFoldDB" id="A0A0Q3IBE8"/>
<dbReference type="EMBL" id="LMAR01000001">
    <property type="protein sequence ID" value="KQK32248.1"/>
    <property type="molecule type" value="Genomic_DNA"/>
</dbReference>
<proteinExistence type="predicted"/>
<dbReference type="SUPFAM" id="SSF53850">
    <property type="entry name" value="Periplasmic binding protein-like II"/>
    <property type="match status" value="1"/>
</dbReference>
<accession>A0A0Q3IBE8</accession>
<evidence type="ECO:0000313" key="3">
    <source>
        <dbReference type="EMBL" id="KQK32248.1"/>
    </source>
</evidence>
<organism evidence="3 5">
    <name type="scientific">Bosea thiooxidans</name>
    <dbReference type="NCBI Taxonomy" id="53254"/>
    <lineage>
        <taxon>Bacteria</taxon>
        <taxon>Pseudomonadati</taxon>
        <taxon>Pseudomonadota</taxon>
        <taxon>Alphaproteobacteria</taxon>
        <taxon>Hyphomicrobiales</taxon>
        <taxon>Boseaceae</taxon>
        <taxon>Bosea</taxon>
    </lineage>
</organism>
<dbReference type="GO" id="GO:0022857">
    <property type="term" value="F:transmembrane transporter activity"/>
    <property type="evidence" value="ECO:0007669"/>
    <property type="project" value="InterPro"/>
</dbReference>
<dbReference type="Gene3D" id="3.40.190.120">
    <property type="entry name" value="Osmoprotection protein (prox), domain 2"/>
    <property type="match status" value="1"/>
</dbReference>
<reference evidence="4 6" key="2">
    <citation type="submission" date="2017-02" db="EMBL/GenBank/DDBJ databases">
        <authorList>
            <person name="Peterson S.W."/>
        </authorList>
    </citation>
    <scope>NUCLEOTIDE SEQUENCE [LARGE SCALE GENOMIC DNA]</scope>
    <source>
        <strain evidence="4 6">DSM 9653</strain>
    </source>
</reference>
<protein>
    <submittedName>
        <fullName evidence="3">Glycine/betaine ABC transporter substrate-binding protein</fullName>
    </submittedName>
    <submittedName>
        <fullName evidence="4">Osmoprotectant transport system substrate-binding protein</fullName>
    </submittedName>
</protein>
<evidence type="ECO:0000313" key="4">
    <source>
        <dbReference type="EMBL" id="SKC10195.1"/>
    </source>
</evidence>
<dbReference type="GO" id="GO:0043190">
    <property type="term" value="C:ATP-binding cassette (ABC) transporter complex"/>
    <property type="evidence" value="ECO:0007669"/>
    <property type="project" value="InterPro"/>
</dbReference>
<dbReference type="InterPro" id="IPR007210">
    <property type="entry name" value="ABC_Gly_betaine_transp_sub-bd"/>
</dbReference>
<keyword evidence="5" id="KW-1185">Reference proteome</keyword>